<dbReference type="SUPFAM" id="SSF54427">
    <property type="entry name" value="NTF2-like"/>
    <property type="match status" value="1"/>
</dbReference>
<evidence type="ECO:0000313" key="3">
    <source>
        <dbReference type="Proteomes" id="UP000092382"/>
    </source>
</evidence>
<comment type="caution">
    <text evidence="2">The sequence shown here is derived from an EMBL/GenBank/DDBJ whole genome shotgun (WGS) entry which is preliminary data.</text>
</comment>
<gene>
    <name evidence="2" type="ORF">AN481_01065</name>
</gene>
<reference evidence="2 3" key="1">
    <citation type="submission" date="2015-09" db="EMBL/GenBank/DDBJ databases">
        <title>Whole genome shotgun sequence assembly of Aphanizomenon flos-aquae UKL13.</title>
        <authorList>
            <person name="Driscoll C."/>
        </authorList>
    </citation>
    <scope>NUCLEOTIDE SEQUENCE [LARGE SCALE GENOMIC DNA]</scope>
    <source>
        <strain evidence="2">MDT13</strain>
    </source>
</reference>
<feature type="signal peptide" evidence="1">
    <location>
        <begin position="1"/>
        <end position="39"/>
    </location>
</feature>
<evidence type="ECO:0000256" key="1">
    <source>
        <dbReference type="SAM" id="SignalP"/>
    </source>
</evidence>
<dbReference type="STRING" id="1803587.GCA_001593825_01873"/>
<sequence>MTKIIPLLMKRNKTLTVSISLISSLLVIGLSSLSQSVQAGQPTDAPATLTNLLTQIDNAANQGNINSLMQFYSPKFTHGDGLNRKSMEQALTGLWKRYPQLRYTTNIESWKSEGNTIIAETVTNISGLPASGNNNFTLQSTIKSRQKITGARIVRQDILSERTQLTAGSKPPQVEIKLPLQVKVNEKYSFDAIVQEPVGEDFLLGKAIEEPIQSSKFLNPTIVNLEFLNAGGLFKIGRAPSTPGPQWISAVIRRGEDMTIITQRLQVVKK</sequence>
<dbReference type="EMBL" id="LJOY01000002">
    <property type="protein sequence ID" value="OBQ27285.1"/>
    <property type="molecule type" value="Genomic_DNA"/>
</dbReference>
<accession>A0A1B7W1Y0</accession>
<dbReference type="AlphaFoldDB" id="A0A1B7W1Y0"/>
<evidence type="ECO:0000313" key="2">
    <source>
        <dbReference type="EMBL" id="OBQ27285.1"/>
    </source>
</evidence>
<organism evidence="2 3">
    <name type="scientific">Aphanizomenon flos-aquae LD13</name>
    <dbReference type="NCBI Taxonomy" id="1710894"/>
    <lineage>
        <taxon>Bacteria</taxon>
        <taxon>Bacillati</taxon>
        <taxon>Cyanobacteriota</taxon>
        <taxon>Cyanophyceae</taxon>
        <taxon>Nostocales</taxon>
        <taxon>Aphanizomenonaceae</taxon>
        <taxon>Aphanizomenon</taxon>
    </lineage>
</organism>
<proteinExistence type="predicted"/>
<name>A0A1B7W1Y0_APHFL</name>
<dbReference type="PATRIC" id="fig|1710894.3.peg.3579"/>
<feature type="chain" id="PRO_5008600089" description="SnoaL-like domain-containing protein" evidence="1">
    <location>
        <begin position="40"/>
        <end position="270"/>
    </location>
</feature>
<evidence type="ECO:0008006" key="4">
    <source>
        <dbReference type="Google" id="ProtNLM"/>
    </source>
</evidence>
<dbReference type="Proteomes" id="UP000092382">
    <property type="component" value="Unassembled WGS sequence"/>
</dbReference>
<dbReference type="InterPro" id="IPR032710">
    <property type="entry name" value="NTF2-like_dom_sf"/>
</dbReference>
<keyword evidence="1" id="KW-0732">Signal</keyword>
<protein>
    <recommendedName>
        <fullName evidence="4">SnoaL-like domain-containing protein</fullName>
    </recommendedName>
</protein>